<gene>
    <name evidence="1" type="ORF">FD17_GL000805</name>
</gene>
<dbReference type="AlphaFoldDB" id="A0A0R1L4K6"/>
<comment type="caution">
    <text evidence="1">The sequence shown here is derived from an EMBL/GenBank/DDBJ whole genome shotgun (WGS) entry which is preliminary data.</text>
</comment>
<accession>A0A0R1L4K6</accession>
<sequence length="198" mass="22952">MGNLLNITQKHLNKGEKIMTRNHKSLIILTVAMGTLLLIPTAANASTVNYGALARSSQNDHINFKFRFNKRLSHVSDKLHEALGSVAVYDTKIQNRSEYNVKFYFSKLWFANLSGYRLYDRPVFQPTKSVVVKAHSTKVVNNSFRDTLDASYSYFVPQKKKQFVIQYFKNNKYYLGKVNDLHHKLSKVGWNPTWKWSN</sequence>
<evidence type="ECO:0000313" key="1">
    <source>
        <dbReference type="EMBL" id="KRK87745.1"/>
    </source>
</evidence>
<dbReference type="Proteomes" id="UP000051581">
    <property type="component" value="Unassembled WGS sequence"/>
</dbReference>
<dbReference type="PATRIC" id="fig|1423808.3.peg.808"/>
<dbReference type="EMBL" id="AZEA01000016">
    <property type="protein sequence ID" value="KRK87745.1"/>
    <property type="molecule type" value="Genomic_DNA"/>
</dbReference>
<organism evidence="1 2">
    <name type="scientific">Lentilactobacillus sunkii DSM 19904</name>
    <dbReference type="NCBI Taxonomy" id="1423808"/>
    <lineage>
        <taxon>Bacteria</taxon>
        <taxon>Bacillati</taxon>
        <taxon>Bacillota</taxon>
        <taxon>Bacilli</taxon>
        <taxon>Lactobacillales</taxon>
        <taxon>Lactobacillaceae</taxon>
        <taxon>Lentilactobacillus</taxon>
    </lineage>
</organism>
<protein>
    <submittedName>
        <fullName evidence="1">Uncharacterized protein</fullName>
    </submittedName>
</protein>
<evidence type="ECO:0000313" key="2">
    <source>
        <dbReference type="Proteomes" id="UP000051581"/>
    </source>
</evidence>
<reference evidence="1 2" key="1">
    <citation type="journal article" date="2015" name="Genome Announc.">
        <title>Expanding the biotechnology potential of lactobacilli through comparative genomics of 213 strains and associated genera.</title>
        <authorList>
            <person name="Sun Z."/>
            <person name="Harris H.M."/>
            <person name="McCann A."/>
            <person name="Guo C."/>
            <person name="Argimon S."/>
            <person name="Zhang W."/>
            <person name="Yang X."/>
            <person name="Jeffery I.B."/>
            <person name="Cooney J.C."/>
            <person name="Kagawa T.F."/>
            <person name="Liu W."/>
            <person name="Song Y."/>
            <person name="Salvetti E."/>
            <person name="Wrobel A."/>
            <person name="Rasinkangas P."/>
            <person name="Parkhill J."/>
            <person name="Rea M.C."/>
            <person name="O'Sullivan O."/>
            <person name="Ritari J."/>
            <person name="Douillard F.P."/>
            <person name="Paul Ross R."/>
            <person name="Yang R."/>
            <person name="Briner A.E."/>
            <person name="Felis G.E."/>
            <person name="de Vos W.M."/>
            <person name="Barrangou R."/>
            <person name="Klaenhammer T.R."/>
            <person name="Caufield P.W."/>
            <person name="Cui Y."/>
            <person name="Zhang H."/>
            <person name="O'Toole P.W."/>
        </authorList>
    </citation>
    <scope>NUCLEOTIDE SEQUENCE [LARGE SCALE GENOMIC DNA]</scope>
    <source>
        <strain evidence="1 2">DSM 19904</strain>
    </source>
</reference>
<name>A0A0R1L4K6_9LACO</name>
<keyword evidence="2" id="KW-1185">Reference proteome</keyword>
<proteinExistence type="predicted"/>